<protein>
    <submittedName>
        <fullName evidence="2">Uncharacterized protein</fullName>
    </submittedName>
</protein>
<dbReference type="EMBL" id="GL378418">
    <property type="protein sequence ID" value="EFJ40374.1"/>
    <property type="molecule type" value="Genomic_DNA"/>
</dbReference>
<organism evidence="3">
    <name type="scientific">Volvox carteri f. nagariensis</name>
    <dbReference type="NCBI Taxonomy" id="3068"/>
    <lineage>
        <taxon>Eukaryota</taxon>
        <taxon>Viridiplantae</taxon>
        <taxon>Chlorophyta</taxon>
        <taxon>core chlorophytes</taxon>
        <taxon>Chlorophyceae</taxon>
        <taxon>CS clade</taxon>
        <taxon>Chlamydomonadales</taxon>
        <taxon>Volvocaceae</taxon>
        <taxon>Volvox</taxon>
    </lineage>
</organism>
<dbReference type="KEGG" id="vcn:VOLCADRAFT_108189"/>
<keyword evidence="3" id="KW-1185">Reference proteome</keyword>
<feature type="region of interest" description="Disordered" evidence="1">
    <location>
        <begin position="1"/>
        <end position="35"/>
    </location>
</feature>
<gene>
    <name evidence="2" type="ORF">VOLCADRAFT_108189</name>
</gene>
<evidence type="ECO:0000313" key="2">
    <source>
        <dbReference type="EMBL" id="EFJ40374.1"/>
    </source>
</evidence>
<evidence type="ECO:0000313" key="3">
    <source>
        <dbReference type="Proteomes" id="UP000001058"/>
    </source>
</evidence>
<evidence type="ECO:0000256" key="1">
    <source>
        <dbReference type="SAM" id="MobiDB-lite"/>
    </source>
</evidence>
<dbReference type="Proteomes" id="UP000001058">
    <property type="component" value="Unassembled WGS sequence"/>
</dbReference>
<proteinExistence type="predicted"/>
<dbReference type="RefSeq" id="XP_002958578.1">
    <property type="nucleotide sequence ID" value="XM_002958532.1"/>
</dbReference>
<reference evidence="2 3" key="1">
    <citation type="journal article" date="2010" name="Science">
        <title>Genomic analysis of organismal complexity in the multicellular green alga Volvox carteri.</title>
        <authorList>
            <person name="Prochnik S.E."/>
            <person name="Umen J."/>
            <person name="Nedelcu A.M."/>
            <person name="Hallmann A."/>
            <person name="Miller S.M."/>
            <person name="Nishii I."/>
            <person name="Ferris P."/>
            <person name="Kuo A."/>
            <person name="Mitros T."/>
            <person name="Fritz-Laylin L.K."/>
            <person name="Hellsten U."/>
            <person name="Chapman J."/>
            <person name="Simakov O."/>
            <person name="Rensing S.A."/>
            <person name="Terry A."/>
            <person name="Pangilinan J."/>
            <person name="Kapitonov V."/>
            <person name="Jurka J."/>
            <person name="Salamov A."/>
            <person name="Shapiro H."/>
            <person name="Schmutz J."/>
            <person name="Grimwood J."/>
            <person name="Lindquist E."/>
            <person name="Lucas S."/>
            <person name="Grigoriev I.V."/>
            <person name="Schmitt R."/>
            <person name="Kirk D."/>
            <person name="Rokhsar D.S."/>
        </authorList>
    </citation>
    <scope>NUCLEOTIDE SEQUENCE [LARGE SCALE GENOMIC DNA]</scope>
    <source>
        <strain evidence="3">f. Nagariensis / Eve</strain>
    </source>
</reference>
<dbReference type="InParanoid" id="D8UIT7"/>
<sequence>MAPKFRPSIPSTSAPFSLSTGAAVPPPTASDVPRTAPTDIHALWAQLKSASPNGGGRDKAAASGSWSAASKALTYKQKLLLSSYGLHDEAALFQSYTNAEFNAELERARKHRAAFELTYGSKPATTVLYNITKRIHDGDMPDFHTAMYADIMKLWITSAGSLRADTAIQLIYDFGMDAAEVLDSTQEFAVSVLEAATKARADGKLLPFTAPKRPRSPSDGAADSGNTSRGYLLQVINTLAQPRIFMHIGGLYYTHESKVLFRGQHFLFPLDTVTSYFLGQTGTRKLRKFDEIAAQTLVELVQADDQAMLSHLATAMTNLLGTLWSVPDISRALSELGYVRKKVFTRAFEARESVQLAYRELV</sequence>
<dbReference type="OrthoDB" id="560157at2759"/>
<dbReference type="GeneID" id="9628028"/>
<feature type="compositionally biased region" description="Polar residues" evidence="1">
    <location>
        <begin position="9"/>
        <end position="20"/>
    </location>
</feature>
<dbReference type="AlphaFoldDB" id="D8UIT7"/>
<feature type="region of interest" description="Disordered" evidence="1">
    <location>
        <begin position="206"/>
        <end position="225"/>
    </location>
</feature>
<name>D8UIT7_VOLCA</name>
<accession>D8UIT7</accession>